<dbReference type="Proteomes" id="UP000642180">
    <property type="component" value="Unassembled WGS sequence"/>
</dbReference>
<gene>
    <name evidence="1" type="ORF">GCM10008066_30080</name>
</gene>
<organism evidence="1 2">
    <name type="scientific">Oxalicibacterium faecigallinarum</name>
    <dbReference type="NCBI Taxonomy" id="573741"/>
    <lineage>
        <taxon>Bacteria</taxon>
        <taxon>Pseudomonadati</taxon>
        <taxon>Pseudomonadota</taxon>
        <taxon>Betaproteobacteria</taxon>
        <taxon>Burkholderiales</taxon>
        <taxon>Oxalobacteraceae</taxon>
        <taxon>Oxalicibacterium</taxon>
    </lineage>
</organism>
<reference evidence="2" key="1">
    <citation type="journal article" date="2019" name="Int. J. Syst. Evol. Microbiol.">
        <title>The Global Catalogue of Microorganisms (GCM) 10K type strain sequencing project: providing services to taxonomists for standard genome sequencing and annotation.</title>
        <authorList>
            <consortium name="The Broad Institute Genomics Platform"/>
            <consortium name="The Broad Institute Genome Sequencing Center for Infectious Disease"/>
            <person name="Wu L."/>
            <person name="Ma J."/>
        </authorList>
    </citation>
    <scope>NUCLEOTIDE SEQUENCE [LARGE SCALE GENOMIC DNA]</scope>
    <source>
        <strain evidence="2">CCM 2767</strain>
    </source>
</reference>
<sequence length="97" mass="10582">MACQNAMMNEQGSVTVGSAKITNLADYRIEHLQALEYAIRTSITVREDQEEPALPVHLEQAAHYGIHIEPGMTKGDLLNGVQTLLRATQTRHNAAGA</sequence>
<evidence type="ECO:0000313" key="1">
    <source>
        <dbReference type="EMBL" id="GGI21644.1"/>
    </source>
</evidence>
<accession>A0A8J3AT60</accession>
<evidence type="ECO:0000313" key="2">
    <source>
        <dbReference type="Proteomes" id="UP000642180"/>
    </source>
</evidence>
<comment type="caution">
    <text evidence="1">The sequence shown here is derived from an EMBL/GenBank/DDBJ whole genome shotgun (WGS) entry which is preliminary data.</text>
</comment>
<dbReference type="AlphaFoldDB" id="A0A8J3AT60"/>
<name>A0A8J3AT60_9BURK</name>
<dbReference type="EMBL" id="BMDI01000004">
    <property type="protein sequence ID" value="GGI21644.1"/>
    <property type="molecule type" value="Genomic_DNA"/>
</dbReference>
<protein>
    <submittedName>
        <fullName evidence="1">Uncharacterized protein</fullName>
    </submittedName>
</protein>
<keyword evidence="2" id="KW-1185">Reference proteome</keyword>
<proteinExistence type="predicted"/>